<organism evidence="1">
    <name type="scientific">Xenorhabdus bovienii str. kraussei Becker Underwood</name>
    <dbReference type="NCBI Taxonomy" id="1398204"/>
    <lineage>
        <taxon>Bacteria</taxon>
        <taxon>Pseudomonadati</taxon>
        <taxon>Pseudomonadota</taxon>
        <taxon>Gammaproteobacteria</taxon>
        <taxon>Enterobacterales</taxon>
        <taxon>Morganellaceae</taxon>
        <taxon>Xenorhabdus</taxon>
    </lineage>
</organism>
<comment type="caution">
    <text evidence="1">The sequence shown here is derived from an EMBL/GenBank/DDBJ whole genome shotgun (WGS) entry which is preliminary data.</text>
</comment>
<dbReference type="AlphaFoldDB" id="A0A077PRX4"/>
<evidence type="ECO:0008006" key="2">
    <source>
        <dbReference type="Google" id="ProtNLM"/>
    </source>
</evidence>
<dbReference type="Proteomes" id="UP000028493">
    <property type="component" value="Unassembled WGS sequence"/>
</dbReference>
<dbReference type="Pfam" id="PF10765">
    <property type="entry name" value="Phage_P22_NinX"/>
    <property type="match status" value="1"/>
</dbReference>
<dbReference type="HOGENOM" id="CLU_117618_0_0_6"/>
<evidence type="ECO:0000313" key="1">
    <source>
        <dbReference type="EMBL" id="CDH23773.1"/>
    </source>
</evidence>
<gene>
    <name evidence="1" type="ORF">XBKB1_2040005</name>
</gene>
<dbReference type="EMBL" id="CBSZ010000118">
    <property type="protein sequence ID" value="CDH23773.1"/>
    <property type="molecule type" value="Genomic_DNA"/>
</dbReference>
<name>A0A077PRX4_XENBV</name>
<accession>A0A077PRX4</accession>
<reference evidence="1" key="1">
    <citation type="submission" date="2013-07" db="EMBL/GenBank/DDBJ databases">
        <title>Sub-species coevolution in mutualistic symbiosis.</title>
        <authorList>
            <person name="Murfin K."/>
            <person name="Klassen J."/>
            <person name="Lee M."/>
            <person name="Forst S."/>
            <person name="Stock P."/>
            <person name="Goodrich-Blair H."/>
        </authorList>
    </citation>
    <scope>NUCLEOTIDE SEQUENCE [LARGE SCALE GENOMIC DNA]</scope>
    <source>
        <strain evidence="1">Kraussei Becker Underwood</strain>
    </source>
</reference>
<sequence>MKIKANELTGRALDFVVARAIGMDIYMCGRANDDEYGWIGNYNVTAAAFEKPVITVGFCGEVCIEFQAETKPYSPSTTWSQCGELIEKYEMDLTPVMGGTYCAGLSIKDGALCTDDYVNIDMYGKTPQIAICRAVVAAQLGDEVDIPDELVEGV</sequence>
<dbReference type="InterPro" id="IPR019701">
    <property type="entry name" value="Phage_P22_NinX"/>
</dbReference>
<dbReference type="RefSeq" id="WP_038196040.1">
    <property type="nucleotide sequence ID" value="NZ_CAWLXS010000199.1"/>
</dbReference>
<protein>
    <recommendedName>
        <fullName evidence="2">Phage protein</fullName>
    </recommendedName>
</protein>
<proteinExistence type="predicted"/>